<dbReference type="GO" id="GO:0007131">
    <property type="term" value="P:reciprocal meiotic recombination"/>
    <property type="evidence" value="ECO:0007669"/>
    <property type="project" value="InterPro"/>
</dbReference>
<dbReference type="AlphaFoldDB" id="A0A0D2DNK2"/>
<evidence type="ECO:0000256" key="2">
    <source>
        <dbReference type="ARBA" id="ARBA00022771"/>
    </source>
</evidence>
<proteinExistence type="predicted"/>
<dbReference type="RefSeq" id="XP_016264261.1">
    <property type="nucleotide sequence ID" value="XM_016406055.1"/>
</dbReference>
<dbReference type="GeneID" id="27357160"/>
<protein>
    <recommendedName>
        <fullName evidence="7">RING-type domain-containing protein</fullName>
    </recommendedName>
</protein>
<dbReference type="OrthoDB" id="441210at2759"/>
<feature type="domain" description="RING-type" evidence="7">
    <location>
        <begin position="16"/>
        <end position="57"/>
    </location>
</feature>
<dbReference type="EMBL" id="KN847335">
    <property type="protein sequence ID" value="KIW44045.1"/>
    <property type="molecule type" value="Genomic_DNA"/>
</dbReference>
<dbReference type="GO" id="GO:0000795">
    <property type="term" value="C:synaptonemal complex"/>
    <property type="evidence" value="ECO:0007669"/>
    <property type="project" value="InterPro"/>
</dbReference>
<feature type="compositionally biased region" description="Basic and acidic residues" evidence="6">
    <location>
        <begin position="376"/>
        <end position="387"/>
    </location>
</feature>
<dbReference type="InterPro" id="IPR042448">
    <property type="entry name" value="CCNB1IP1"/>
</dbReference>
<keyword evidence="5" id="KW-0175">Coiled coil</keyword>
<feature type="coiled-coil region" evidence="5">
    <location>
        <begin position="116"/>
        <end position="189"/>
    </location>
</feature>
<reference evidence="8 9" key="1">
    <citation type="submission" date="2015-01" db="EMBL/GenBank/DDBJ databases">
        <title>The Genome Sequence of Exophiala oligosperma CBS72588.</title>
        <authorList>
            <consortium name="The Broad Institute Genomics Platform"/>
            <person name="Cuomo C."/>
            <person name="de Hoog S."/>
            <person name="Gorbushina A."/>
            <person name="Stielow B."/>
            <person name="Teixiera M."/>
            <person name="Abouelleil A."/>
            <person name="Chapman S.B."/>
            <person name="Priest M."/>
            <person name="Young S.K."/>
            <person name="Wortman J."/>
            <person name="Nusbaum C."/>
            <person name="Birren B."/>
        </authorList>
    </citation>
    <scope>NUCLEOTIDE SEQUENCE [LARGE SCALE GENOMIC DNA]</scope>
    <source>
        <strain evidence="8 9">CBS 72588</strain>
    </source>
</reference>
<dbReference type="SUPFAM" id="SSF57850">
    <property type="entry name" value="RING/U-box"/>
    <property type="match status" value="1"/>
</dbReference>
<sequence length="387" mass="43262">MEIPLVCNNSRLGRECRTALTREAVVTTCSHIFCIDCAEKTGLLGPKFDQRHCPCCDCNLPKPDDVDRTRLDPTDDYKTLVLSGLDPPTILDIAARAVSFWQNQSAQEMICQHLSVKDITERNSILEAKLKKAYHEADIEFEAGQKKINELTAELRELRRRYDELIRAYREKDRKLNQTQKLYSTLKQRAQAQNMIPSATLNVSKDVEQTVQSIESARRSDARFLKPELPRQDLRTSTLLKRTPQPMDGTQNSVELLTHQRSGNSVAGSIQAEMSYTRATPGFNLATFGSSGTPLRRETLQTNTGTSIDGRPQPPSTVARASTGPDQHVPGFVRRQSLRGSRESISMQSRTGTLSGARAGRPGTIEPSDVGSKFDQYADKFYHPPKP</sequence>
<evidence type="ECO:0000256" key="5">
    <source>
        <dbReference type="SAM" id="Coils"/>
    </source>
</evidence>
<keyword evidence="3" id="KW-0862">Zinc</keyword>
<accession>A0A0D2DNK2</accession>
<gene>
    <name evidence="8" type="ORF">PV06_05086</name>
</gene>
<dbReference type="PANTHER" id="PTHR14305:SF0">
    <property type="entry name" value="E3 UBIQUITIN-PROTEIN LIGASE CCNB1IP1"/>
    <property type="match status" value="1"/>
</dbReference>
<feature type="region of interest" description="Disordered" evidence="6">
    <location>
        <begin position="303"/>
        <end position="387"/>
    </location>
</feature>
<dbReference type="VEuPathDB" id="FungiDB:PV06_05086"/>
<keyword evidence="2 4" id="KW-0863">Zinc-finger</keyword>
<dbReference type="HOGENOM" id="CLU_049340_0_0_1"/>
<evidence type="ECO:0000256" key="6">
    <source>
        <dbReference type="SAM" id="MobiDB-lite"/>
    </source>
</evidence>
<evidence type="ECO:0000256" key="3">
    <source>
        <dbReference type="ARBA" id="ARBA00022833"/>
    </source>
</evidence>
<name>A0A0D2DNK2_9EURO</name>
<evidence type="ECO:0000256" key="1">
    <source>
        <dbReference type="ARBA" id="ARBA00022723"/>
    </source>
</evidence>
<evidence type="ECO:0000256" key="4">
    <source>
        <dbReference type="PROSITE-ProRule" id="PRU00175"/>
    </source>
</evidence>
<keyword evidence="9" id="KW-1185">Reference proteome</keyword>
<dbReference type="GO" id="GO:0008270">
    <property type="term" value="F:zinc ion binding"/>
    <property type="evidence" value="ECO:0007669"/>
    <property type="project" value="UniProtKB-KW"/>
</dbReference>
<keyword evidence="1" id="KW-0479">Metal-binding</keyword>
<evidence type="ECO:0000313" key="8">
    <source>
        <dbReference type="EMBL" id="KIW44045.1"/>
    </source>
</evidence>
<dbReference type="PROSITE" id="PS50089">
    <property type="entry name" value="ZF_RING_2"/>
    <property type="match status" value="1"/>
</dbReference>
<dbReference type="GO" id="GO:0061630">
    <property type="term" value="F:ubiquitin protein ligase activity"/>
    <property type="evidence" value="ECO:0007669"/>
    <property type="project" value="InterPro"/>
</dbReference>
<dbReference type="STRING" id="215243.A0A0D2DNK2"/>
<evidence type="ECO:0000259" key="7">
    <source>
        <dbReference type="PROSITE" id="PS50089"/>
    </source>
</evidence>
<dbReference type="PROSITE" id="PS00518">
    <property type="entry name" value="ZF_RING_1"/>
    <property type="match status" value="1"/>
</dbReference>
<organism evidence="8 9">
    <name type="scientific">Exophiala oligosperma</name>
    <dbReference type="NCBI Taxonomy" id="215243"/>
    <lineage>
        <taxon>Eukaryota</taxon>
        <taxon>Fungi</taxon>
        <taxon>Dikarya</taxon>
        <taxon>Ascomycota</taxon>
        <taxon>Pezizomycotina</taxon>
        <taxon>Eurotiomycetes</taxon>
        <taxon>Chaetothyriomycetidae</taxon>
        <taxon>Chaetothyriales</taxon>
        <taxon>Herpotrichiellaceae</taxon>
        <taxon>Exophiala</taxon>
    </lineage>
</organism>
<feature type="compositionally biased region" description="Polar residues" evidence="6">
    <location>
        <begin position="343"/>
        <end position="354"/>
    </location>
</feature>
<dbReference type="Proteomes" id="UP000053342">
    <property type="component" value="Unassembled WGS sequence"/>
</dbReference>
<dbReference type="InterPro" id="IPR017907">
    <property type="entry name" value="Znf_RING_CS"/>
</dbReference>
<dbReference type="InterPro" id="IPR001841">
    <property type="entry name" value="Znf_RING"/>
</dbReference>
<dbReference type="PANTHER" id="PTHR14305">
    <property type="entry name" value="E3 UBIQUITIN-PROTEIN LIGASE CCNB1IP1"/>
    <property type="match status" value="1"/>
</dbReference>
<evidence type="ECO:0000313" key="9">
    <source>
        <dbReference type="Proteomes" id="UP000053342"/>
    </source>
</evidence>